<proteinExistence type="predicted"/>
<dbReference type="PATRIC" id="fig|66876.3.peg.2382"/>
<gene>
    <name evidence="2" type="ORF">ADL29_10930</name>
</gene>
<evidence type="ECO:0000313" key="2">
    <source>
        <dbReference type="EMBL" id="KPC64683.1"/>
    </source>
</evidence>
<dbReference type="AlphaFoldDB" id="A0A0N1JYR2"/>
<feature type="chain" id="PRO_5005875303" description="Ig-like domain-containing protein" evidence="1">
    <location>
        <begin position="26"/>
        <end position="77"/>
    </location>
</feature>
<keyword evidence="3" id="KW-1185">Reference proteome</keyword>
<name>A0A0N1JYR2_9ACTN</name>
<accession>A0A0N1JYR2</accession>
<protein>
    <recommendedName>
        <fullName evidence="4">Ig-like domain-containing protein</fullName>
    </recommendedName>
</protein>
<organism evidence="2 3">
    <name type="scientific">Streptomyces chattanoogensis</name>
    <dbReference type="NCBI Taxonomy" id="66876"/>
    <lineage>
        <taxon>Bacteria</taxon>
        <taxon>Bacillati</taxon>
        <taxon>Actinomycetota</taxon>
        <taxon>Actinomycetes</taxon>
        <taxon>Kitasatosporales</taxon>
        <taxon>Streptomycetaceae</taxon>
        <taxon>Streptomyces</taxon>
    </lineage>
</organism>
<evidence type="ECO:0000313" key="3">
    <source>
        <dbReference type="Proteomes" id="UP000037982"/>
    </source>
</evidence>
<evidence type="ECO:0000256" key="1">
    <source>
        <dbReference type="SAM" id="SignalP"/>
    </source>
</evidence>
<feature type="signal peptide" evidence="1">
    <location>
        <begin position="1"/>
        <end position="25"/>
    </location>
</feature>
<dbReference type="EMBL" id="LGKG01000079">
    <property type="protein sequence ID" value="KPC64683.1"/>
    <property type="molecule type" value="Genomic_DNA"/>
</dbReference>
<dbReference type="RefSeq" id="WP_053923464.1">
    <property type="nucleotide sequence ID" value="NZ_LGKG01000079.1"/>
</dbReference>
<sequence length="77" mass="8021">MMKKIIAIAFATALFGAGGVGIASAATAVPEAPPGQGAVTTTFHCPAPRGTFAITADRWVMGQYEWYYGEQGCTYSS</sequence>
<reference evidence="3" key="1">
    <citation type="submission" date="2015-07" db="EMBL/GenBank/DDBJ databases">
        <authorList>
            <person name="Ju K.-S."/>
            <person name="Doroghazi J.R."/>
            <person name="Metcalf W.W."/>
        </authorList>
    </citation>
    <scope>NUCLEOTIDE SEQUENCE [LARGE SCALE GENOMIC DNA]</scope>
    <source>
        <strain evidence="3">NRRL ISP-5002</strain>
    </source>
</reference>
<dbReference type="Proteomes" id="UP000037982">
    <property type="component" value="Unassembled WGS sequence"/>
</dbReference>
<comment type="caution">
    <text evidence="2">The sequence shown here is derived from an EMBL/GenBank/DDBJ whole genome shotgun (WGS) entry which is preliminary data.</text>
</comment>
<keyword evidence="1" id="KW-0732">Signal</keyword>
<evidence type="ECO:0008006" key="4">
    <source>
        <dbReference type="Google" id="ProtNLM"/>
    </source>
</evidence>